<dbReference type="GO" id="GO:0001736">
    <property type="term" value="P:establishment of planar polarity"/>
    <property type="evidence" value="ECO:0007669"/>
    <property type="project" value="UniProtKB-ARBA"/>
</dbReference>
<evidence type="ECO:0000313" key="15">
    <source>
        <dbReference type="Proteomes" id="UP000078200"/>
    </source>
</evidence>
<evidence type="ECO:0000313" key="14">
    <source>
        <dbReference type="EnsemblMetazoa" id="GAUT009761-PA"/>
    </source>
</evidence>
<dbReference type="Pfam" id="PF00028">
    <property type="entry name" value="Cadherin"/>
    <property type="match status" value="1"/>
</dbReference>
<evidence type="ECO:0000256" key="7">
    <source>
        <dbReference type="ARBA" id="ARBA00022889"/>
    </source>
</evidence>
<dbReference type="GO" id="GO:0007163">
    <property type="term" value="P:establishment or maintenance of cell polarity"/>
    <property type="evidence" value="ECO:0007669"/>
    <property type="project" value="UniProtKB-ARBA"/>
</dbReference>
<sequence>MKRKSYRSHTRTLTVLDKNDSPPVFRDTPLTFNVSEDLNAGHLIATIRASDPDTLGSLSYSVLGGDDGKFLLEPETGKLRLKDALDRELKNNYKLRVRVSDGVQHTDTLIIIELLLFLLLLNQKQKQQKQQRDAFAIKSEYGLHKMHTHSYPNIEPSTQV</sequence>
<evidence type="ECO:0000256" key="12">
    <source>
        <dbReference type="PROSITE-ProRule" id="PRU00043"/>
    </source>
</evidence>
<dbReference type="STRING" id="7395.A0A1A9UMV2"/>
<evidence type="ECO:0000259" key="13">
    <source>
        <dbReference type="PROSITE" id="PS50268"/>
    </source>
</evidence>
<dbReference type="Proteomes" id="UP000078200">
    <property type="component" value="Unassembled WGS sequence"/>
</dbReference>
<dbReference type="SUPFAM" id="SSF49313">
    <property type="entry name" value="Cadherin-like"/>
    <property type="match status" value="1"/>
</dbReference>
<name>A0A1A9UMV2_GLOAU</name>
<dbReference type="GO" id="GO:0005509">
    <property type="term" value="F:calcium ion binding"/>
    <property type="evidence" value="ECO:0007669"/>
    <property type="project" value="UniProtKB-UniRule"/>
</dbReference>
<evidence type="ECO:0000256" key="6">
    <source>
        <dbReference type="ARBA" id="ARBA00022837"/>
    </source>
</evidence>
<keyword evidence="7" id="KW-0130">Cell adhesion</keyword>
<dbReference type="GO" id="GO:0008013">
    <property type="term" value="F:beta-catenin binding"/>
    <property type="evidence" value="ECO:0007669"/>
    <property type="project" value="TreeGrafter"/>
</dbReference>
<dbReference type="GO" id="GO:0008104">
    <property type="term" value="P:intracellular protein localization"/>
    <property type="evidence" value="ECO:0007669"/>
    <property type="project" value="UniProtKB-ARBA"/>
</dbReference>
<dbReference type="GO" id="GO:0048589">
    <property type="term" value="P:developmental growth"/>
    <property type="evidence" value="ECO:0007669"/>
    <property type="project" value="UniProtKB-ARBA"/>
</dbReference>
<keyword evidence="11" id="KW-0325">Glycoprotein</keyword>
<dbReference type="AlphaFoldDB" id="A0A1A9UMV2"/>
<organism evidence="14 15">
    <name type="scientific">Glossina austeni</name>
    <name type="common">Savannah tsetse fly</name>
    <dbReference type="NCBI Taxonomy" id="7395"/>
    <lineage>
        <taxon>Eukaryota</taxon>
        <taxon>Metazoa</taxon>
        <taxon>Ecdysozoa</taxon>
        <taxon>Arthropoda</taxon>
        <taxon>Hexapoda</taxon>
        <taxon>Insecta</taxon>
        <taxon>Pterygota</taxon>
        <taxon>Neoptera</taxon>
        <taxon>Endopterygota</taxon>
        <taxon>Diptera</taxon>
        <taxon>Brachycera</taxon>
        <taxon>Muscomorpha</taxon>
        <taxon>Hippoboscoidea</taxon>
        <taxon>Glossinidae</taxon>
        <taxon>Glossina</taxon>
    </lineage>
</organism>
<keyword evidence="5" id="KW-0677">Repeat</keyword>
<evidence type="ECO:0000256" key="9">
    <source>
        <dbReference type="ARBA" id="ARBA00023136"/>
    </source>
</evidence>
<dbReference type="GO" id="GO:0007156">
    <property type="term" value="P:homophilic cell adhesion via plasma membrane adhesion molecules"/>
    <property type="evidence" value="ECO:0007669"/>
    <property type="project" value="InterPro"/>
</dbReference>
<feature type="domain" description="Cadherin" evidence="13">
    <location>
        <begin position="26"/>
        <end position="101"/>
    </location>
</feature>
<proteinExistence type="predicted"/>
<evidence type="ECO:0000256" key="10">
    <source>
        <dbReference type="ARBA" id="ARBA00023157"/>
    </source>
</evidence>
<protein>
    <recommendedName>
        <fullName evidence="13">Cadherin domain-containing protein</fullName>
    </recommendedName>
</protein>
<dbReference type="VEuPathDB" id="VectorBase:GAUT009761"/>
<dbReference type="GO" id="GO:0045296">
    <property type="term" value="F:cadherin binding"/>
    <property type="evidence" value="ECO:0007669"/>
    <property type="project" value="TreeGrafter"/>
</dbReference>
<dbReference type="PROSITE" id="PS50268">
    <property type="entry name" value="CADHERIN_2"/>
    <property type="match status" value="1"/>
</dbReference>
<evidence type="ECO:0000256" key="3">
    <source>
        <dbReference type="ARBA" id="ARBA00022692"/>
    </source>
</evidence>
<keyword evidence="3" id="KW-0812">Transmembrane</keyword>
<reference evidence="14" key="1">
    <citation type="submission" date="2020-05" db="UniProtKB">
        <authorList>
            <consortium name="EnsemblMetazoa"/>
        </authorList>
    </citation>
    <scope>IDENTIFICATION</scope>
    <source>
        <strain evidence="14">TTRI</strain>
    </source>
</reference>
<evidence type="ECO:0000256" key="8">
    <source>
        <dbReference type="ARBA" id="ARBA00022989"/>
    </source>
</evidence>
<dbReference type="InterPro" id="IPR002126">
    <property type="entry name" value="Cadherin-like_dom"/>
</dbReference>
<dbReference type="PANTHER" id="PTHR24027">
    <property type="entry name" value="CADHERIN-23"/>
    <property type="match status" value="1"/>
</dbReference>
<dbReference type="GO" id="GO:0030855">
    <property type="term" value="P:epithelial cell differentiation"/>
    <property type="evidence" value="ECO:0007669"/>
    <property type="project" value="UniProtKB-ARBA"/>
</dbReference>
<dbReference type="InterPro" id="IPR015919">
    <property type="entry name" value="Cadherin-like_sf"/>
</dbReference>
<evidence type="ECO:0000256" key="4">
    <source>
        <dbReference type="ARBA" id="ARBA00022729"/>
    </source>
</evidence>
<keyword evidence="8" id="KW-1133">Transmembrane helix</keyword>
<evidence type="ECO:0000256" key="11">
    <source>
        <dbReference type="ARBA" id="ARBA00023180"/>
    </source>
</evidence>
<accession>A0A1A9UMV2</accession>
<keyword evidence="9" id="KW-0472">Membrane</keyword>
<comment type="subcellular location">
    <subcellularLocation>
        <location evidence="1">Cell membrane</location>
        <topology evidence="1">Single-pass type I membrane protein</topology>
    </subcellularLocation>
</comment>
<evidence type="ECO:0000256" key="5">
    <source>
        <dbReference type="ARBA" id="ARBA00022737"/>
    </source>
</evidence>
<dbReference type="GO" id="GO:0007424">
    <property type="term" value="P:open tracheal system development"/>
    <property type="evidence" value="ECO:0007669"/>
    <property type="project" value="UniProtKB-ARBA"/>
</dbReference>
<dbReference type="InterPro" id="IPR039808">
    <property type="entry name" value="Cadherin"/>
</dbReference>
<evidence type="ECO:0000256" key="2">
    <source>
        <dbReference type="ARBA" id="ARBA00022536"/>
    </source>
</evidence>
<dbReference type="Gene3D" id="2.60.40.60">
    <property type="entry name" value="Cadherins"/>
    <property type="match status" value="1"/>
</dbReference>
<dbReference type="GO" id="GO:0048513">
    <property type="term" value="P:animal organ development"/>
    <property type="evidence" value="ECO:0007669"/>
    <property type="project" value="UniProtKB-ARBA"/>
</dbReference>
<keyword evidence="2" id="KW-0245">EGF-like domain</keyword>
<dbReference type="EnsemblMetazoa" id="GAUT009761-RA">
    <property type="protein sequence ID" value="GAUT009761-PA"/>
    <property type="gene ID" value="GAUT009761"/>
</dbReference>
<keyword evidence="15" id="KW-1185">Reference proteome</keyword>
<keyword evidence="6 12" id="KW-0106">Calcium</keyword>
<keyword evidence="10" id="KW-1015">Disulfide bond</keyword>
<dbReference type="GO" id="GO:0016342">
    <property type="term" value="C:catenin complex"/>
    <property type="evidence" value="ECO:0007669"/>
    <property type="project" value="TreeGrafter"/>
</dbReference>
<keyword evidence="4" id="KW-0732">Signal</keyword>
<dbReference type="SMART" id="SM00112">
    <property type="entry name" value="CA"/>
    <property type="match status" value="1"/>
</dbReference>
<dbReference type="GO" id="GO:0016477">
    <property type="term" value="P:cell migration"/>
    <property type="evidence" value="ECO:0007669"/>
    <property type="project" value="TreeGrafter"/>
</dbReference>
<dbReference type="CDD" id="cd11304">
    <property type="entry name" value="Cadherin_repeat"/>
    <property type="match status" value="1"/>
</dbReference>
<dbReference type="PRINTS" id="PR00205">
    <property type="entry name" value="CADHERIN"/>
</dbReference>
<dbReference type="PANTHER" id="PTHR24027:SF438">
    <property type="entry name" value="CADHERIN 23"/>
    <property type="match status" value="1"/>
</dbReference>
<evidence type="ECO:0000256" key="1">
    <source>
        <dbReference type="ARBA" id="ARBA00004251"/>
    </source>
</evidence>
<dbReference type="FunFam" id="2.60.40.60:FF:000032">
    <property type="entry name" value="FAT atypical cadherin 1"/>
    <property type="match status" value="1"/>
</dbReference>